<dbReference type="InterPro" id="IPR003594">
    <property type="entry name" value="HATPase_dom"/>
</dbReference>
<evidence type="ECO:0000256" key="5">
    <source>
        <dbReference type="ARBA" id="ARBA00022741"/>
    </source>
</evidence>
<evidence type="ECO:0000259" key="10">
    <source>
        <dbReference type="PROSITE" id="PS50109"/>
    </source>
</evidence>
<dbReference type="InterPro" id="IPR036890">
    <property type="entry name" value="HATPase_C_sf"/>
</dbReference>
<evidence type="ECO:0000313" key="12">
    <source>
        <dbReference type="Proteomes" id="UP000320582"/>
    </source>
</evidence>
<dbReference type="EMBL" id="VFPT01000001">
    <property type="protein sequence ID" value="TQM94184.1"/>
    <property type="molecule type" value="Genomic_DNA"/>
</dbReference>
<name>A0A543KGJ4_9RHOB</name>
<comment type="caution">
    <text evidence="11">The sequence shown here is derived from an EMBL/GenBank/DDBJ whole genome shotgun (WGS) entry which is preliminary data.</text>
</comment>
<evidence type="ECO:0000256" key="1">
    <source>
        <dbReference type="ARBA" id="ARBA00000085"/>
    </source>
</evidence>
<feature type="domain" description="Histidine kinase" evidence="10">
    <location>
        <begin position="250"/>
        <end position="465"/>
    </location>
</feature>
<dbReference type="SMART" id="SM00388">
    <property type="entry name" value="HisKA"/>
    <property type="match status" value="1"/>
</dbReference>
<evidence type="ECO:0000256" key="4">
    <source>
        <dbReference type="ARBA" id="ARBA00022679"/>
    </source>
</evidence>
<dbReference type="RefSeq" id="WP_142082627.1">
    <property type="nucleotide sequence ID" value="NZ_VFPT01000001.1"/>
</dbReference>
<comment type="catalytic activity">
    <reaction evidence="1">
        <text>ATP + protein L-histidine = ADP + protein N-phospho-L-histidine.</text>
        <dbReference type="EC" id="2.7.13.3"/>
    </reaction>
</comment>
<keyword evidence="9" id="KW-1133">Transmembrane helix</keyword>
<evidence type="ECO:0000313" key="11">
    <source>
        <dbReference type="EMBL" id="TQM94184.1"/>
    </source>
</evidence>
<dbReference type="Gene3D" id="1.10.287.130">
    <property type="match status" value="1"/>
</dbReference>
<evidence type="ECO:0000256" key="3">
    <source>
        <dbReference type="ARBA" id="ARBA00022553"/>
    </source>
</evidence>
<keyword evidence="5" id="KW-0547">Nucleotide-binding</keyword>
<dbReference type="EC" id="2.7.13.3" evidence="2"/>
<dbReference type="Pfam" id="PF02518">
    <property type="entry name" value="HATPase_c"/>
    <property type="match status" value="1"/>
</dbReference>
<sequence>MISNSLSARFLWLVVIFVMLAEVLIFVPSVSRYREEYLLARLERAQIASLALLASDGSIAGELAGELLENAGVYNVVLRRDAVRELILSSPIPGQIEATYDLRDANAFALMRDALNEMRGNDPRIIRVIGDPVQQAGLLIEITLDTANLQTELWEYGKRILLLSLLISGFTALLLYLSIQALVVAPMQRVIRSMSAYAESPQDANRIIVPRSTIREIRQAEEALHQMQTDLTGLLRQKNRLVQLGGSVARISHDLRNMLTTASMLADRMEMSKDPSVKRAVPKLVGSLSRAINLCESTLAFGKAEEAPPKLARLRLAAVVEDVVESEKLAIADSADISFLTDLPADLTIHADGEQIFRVLSNLVRNARQAIEATKQPGVIEILAKRSVQDEKPGVAIRIGDSGPGLPAKAREHLFEAFQGGARKGGVGLGLAIAAELVRGHGGVLELIRSDAEGTEFRIWLPGEQ</sequence>
<keyword evidence="7" id="KW-0067">ATP-binding</keyword>
<dbReference type="PANTHER" id="PTHR43065:SF10">
    <property type="entry name" value="PEROXIDE STRESS-ACTIVATED HISTIDINE KINASE MAK3"/>
    <property type="match status" value="1"/>
</dbReference>
<evidence type="ECO:0000256" key="9">
    <source>
        <dbReference type="SAM" id="Phobius"/>
    </source>
</evidence>
<dbReference type="Gene3D" id="3.30.565.10">
    <property type="entry name" value="Histidine kinase-like ATPase, C-terminal domain"/>
    <property type="match status" value="1"/>
</dbReference>
<keyword evidence="12" id="KW-1185">Reference proteome</keyword>
<reference evidence="11 12" key="1">
    <citation type="submission" date="2019-06" db="EMBL/GenBank/DDBJ databases">
        <title>Genomic Encyclopedia of Archaeal and Bacterial Type Strains, Phase II (KMG-II): from individual species to whole genera.</title>
        <authorList>
            <person name="Goeker M."/>
        </authorList>
    </citation>
    <scope>NUCLEOTIDE SEQUENCE [LARGE SCALE GENOMIC DNA]</scope>
    <source>
        <strain evidence="11 12">DSM 18423</strain>
    </source>
</reference>
<evidence type="ECO:0000256" key="7">
    <source>
        <dbReference type="ARBA" id="ARBA00022840"/>
    </source>
</evidence>
<keyword evidence="6 11" id="KW-0418">Kinase</keyword>
<keyword evidence="3" id="KW-0597">Phosphoprotein</keyword>
<dbReference type="GO" id="GO:0000155">
    <property type="term" value="F:phosphorelay sensor kinase activity"/>
    <property type="evidence" value="ECO:0007669"/>
    <property type="project" value="InterPro"/>
</dbReference>
<dbReference type="PROSITE" id="PS50109">
    <property type="entry name" value="HIS_KIN"/>
    <property type="match status" value="1"/>
</dbReference>
<dbReference type="AlphaFoldDB" id="A0A543KGJ4"/>
<dbReference type="CDD" id="cd00075">
    <property type="entry name" value="HATPase"/>
    <property type="match status" value="1"/>
</dbReference>
<keyword evidence="9" id="KW-0472">Membrane</keyword>
<dbReference type="InterPro" id="IPR003661">
    <property type="entry name" value="HisK_dim/P_dom"/>
</dbReference>
<evidence type="ECO:0000256" key="6">
    <source>
        <dbReference type="ARBA" id="ARBA00022777"/>
    </source>
</evidence>
<keyword evidence="4" id="KW-0808">Transferase</keyword>
<dbReference type="OrthoDB" id="9784218at2"/>
<accession>A0A543KGJ4</accession>
<dbReference type="InterPro" id="IPR005467">
    <property type="entry name" value="His_kinase_dom"/>
</dbReference>
<dbReference type="SUPFAM" id="SSF47384">
    <property type="entry name" value="Homodimeric domain of signal transducing histidine kinase"/>
    <property type="match status" value="1"/>
</dbReference>
<dbReference type="SMART" id="SM00387">
    <property type="entry name" value="HATPase_c"/>
    <property type="match status" value="1"/>
</dbReference>
<dbReference type="PANTHER" id="PTHR43065">
    <property type="entry name" value="SENSOR HISTIDINE KINASE"/>
    <property type="match status" value="1"/>
</dbReference>
<proteinExistence type="predicted"/>
<dbReference type="Proteomes" id="UP000320582">
    <property type="component" value="Unassembled WGS sequence"/>
</dbReference>
<organism evidence="11 12">
    <name type="scientific">Roseinatronobacter monicus</name>
    <dbReference type="NCBI Taxonomy" id="393481"/>
    <lineage>
        <taxon>Bacteria</taxon>
        <taxon>Pseudomonadati</taxon>
        <taxon>Pseudomonadota</taxon>
        <taxon>Alphaproteobacteria</taxon>
        <taxon>Rhodobacterales</taxon>
        <taxon>Paracoccaceae</taxon>
        <taxon>Roseinatronobacter</taxon>
    </lineage>
</organism>
<dbReference type="SUPFAM" id="SSF55874">
    <property type="entry name" value="ATPase domain of HSP90 chaperone/DNA topoisomerase II/histidine kinase"/>
    <property type="match status" value="1"/>
</dbReference>
<dbReference type="GO" id="GO:0005524">
    <property type="term" value="F:ATP binding"/>
    <property type="evidence" value="ECO:0007669"/>
    <property type="project" value="UniProtKB-KW"/>
</dbReference>
<dbReference type="InterPro" id="IPR004358">
    <property type="entry name" value="Sig_transdc_His_kin-like_C"/>
</dbReference>
<feature type="transmembrane region" description="Helical" evidence="9">
    <location>
        <begin position="6"/>
        <end position="27"/>
    </location>
</feature>
<keyword evidence="8" id="KW-0902">Two-component regulatory system</keyword>
<evidence type="ECO:0000256" key="2">
    <source>
        <dbReference type="ARBA" id="ARBA00012438"/>
    </source>
</evidence>
<dbReference type="PRINTS" id="PR00344">
    <property type="entry name" value="BCTRLSENSOR"/>
</dbReference>
<gene>
    <name evidence="11" type="ORF">BD293_2853</name>
</gene>
<protein>
    <recommendedName>
        <fullName evidence="2">histidine kinase</fullName>
        <ecNumber evidence="2">2.7.13.3</ecNumber>
    </recommendedName>
</protein>
<dbReference type="InterPro" id="IPR036097">
    <property type="entry name" value="HisK_dim/P_sf"/>
</dbReference>
<feature type="transmembrane region" description="Helical" evidence="9">
    <location>
        <begin position="160"/>
        <end position="179"/>
    </location>
</feature>
<keyword evidence="9" id="KW-0812">Transmembrane</keyword>
<evidence type="ECO:0000256" key="8">
    <source>
        <dbReference type="ARBA" id="ARBA00023012"/>
    </source>
</evidence>